<accession>A0ABD6EL54</accession>
<comment type="caution">
    <text evidence="14">The sequence shown here is derived from an EMBL/GenBank/DDBJ whole genome shotgun (WGS) entry which is preliminary data.</text>
</comment>
<name>A0ABD6EL54_9BILA</name>
<keyword evidence="4" id="KW-0813">Transport</keyword>
<keyword evidence="9" id="KW-0811">Translocation</keyword>
<evidence type="ECO:0000256" key="10">
    <source>
        <dbReference type="ARBA" id="ARBA00023128"/>
    </source>
</evidence>
<proteinExistence type="inferred from homology"/>
<dbReference type="CDD" id="cd22884">
    <property type="entry name" value="TOM22"/>
    <property type="match status" value="1"/>
</dbReference>
<evidence type="ECO:0000256" key="8">
    <source>
        <dbReference type="ARBA" id="ARBA00022989"/>
    </source>
</evidence>
<organism evidence="14 15">
    <name type="scientific">Gnathostoma spinigerum</name>
    <dbReference type="NCBI Taxonomy" id="75299"/>
    <lineage>
        <taxon>Eukaryota</taxon>
        <taxon>Metazoa</taxon>
        <taxon>Ecdysozoa</taxon>
        <taxon>Nematoda</taxon>
        <taxon>Chromadorea</taxon>
        <taxon>Rhabditida</taxon>
        <taxon>Spirurina</taxon>
        <taxon>Gnathostomatomorpha</taxon>
        <taxon>Gnathostomatoidea</taxon>
        <taxon>Gnathostomatidae</taxon>
        <taxon>Gnathostoma</taxon>
    </lineage>
</organism>
<evidence type="ECO:0000256" key="11">
    <source>
        <dbReference type="ARBA" id="ARBA00023136"/>
    </source>
</evidence>
<evidence type="ECO:0000256" key="5">
    <source>
        <dbReference type="ARBA" id="ARBA00022692"/>
    </source>
</evidence>
<dbReference type="InterPro" id="IPR005683">
    <property type="entry name" value="Tom22"/>
</dbReference>
<evidence type="ECO:0000256" key="12">
    <source>
        <dbReference type="ARBA" id="ARBA00023170"/>
    </source>
</evidence>
<evidence type="ECO:0000256" key="3">
    <source>
        <dbReference type="ARBA" id="ARBA00016229"/>
    </source>
</evidence>
<protein>
    <recommendedName>
        <fullName evidence="3">Mitochondrial import receptor subunit TOM22 homolog</fullName>
    </recommendedName>
</protein>
<keyword evidence="5 13" id="KW-0812">Transmembrane</keyword>
<evidence type="ECO:0000256" key="2">
    <source>
        <dbReference type="ARBA" id="ARBA00009874"/>
    </source>
</evidence>
<gene>
    <name evidence="14" type="ORF">AB6A40_007408</name>
</gene>
<keyword evidence="15" id="KW-1185">Reference proteome</keyword>
<evidence type="ECO:0000313" key="14">
    <source>
        <dbReference type="EMBL" id="MFH4980699.1"/>
    </source>
</evidence>
<keyword evidence="11 13" id="KW-0472">Membrane</keyword>
<evidence type="ECO:0000256" key="7">
    <source>
        <dbReference type="ARBA" id="ARBA00022927"/>
    </source>
</evidence>
<keyword evidence="6" id="KW-1000">Mitochondrion outer membrane</keyword>
<feature type="transmembrane region" description="Helical" evidence="13">
    <location>
        <begin position="63"/>
        <end position="80"/>
    </location>
</feature>
<evidence type="ECO:0000256" key="1">
    <source>
        <dbReference type="ARBA" id="ARBA00004572"/>
    </source>
</evidence>
<evidence type="ECO:0000256" key="9">
    <source>
        <dbReference type="ARBA" id="ARBA00023010"/>
    </source>
</evidence>
<dbReference type="AlphaFoldDB" id="A0ABD6EL54"/>
<sequence length="111" mass="12509">MAVERGDVDEWDKIPDDELEETLMERIYGLREMFPQSFRDSVSSTISMSIWGAQYGFYLVKNAAWIAATTSLIMFLPYIIEKERSDLGKSQVAQQQQLLLGPSAALSAAKN</sequence>
<evidence type="ECO:0000313" key="15">
    <source>
        <dbReference type="Proteomes" id="UP001608902"/>
    </source>
</evidence>
<dbReference type="Proteomes" id="UP001608902">
    <property type="component" value="Unassembled WGS sequence"/>
</dbReference>
<evidence type="ECO:0000256" key="4">
    <source>
        <dbReference type="ARBA" id="ARBA00022448"/>
    </source>
</evidence>
<dbReference type="Pfam" id="PF04281">
    <property type="entry name" value="Tom22"/>
    <property type="match status" value="1"/>
</dbReference>
<keyword evidence="8 13" id="KW-1133">Transmembrane helix</keyword>
<reference evidence="14 15" key="1">
    <citation type="submission" date="2024-08" db="EMBL/GenBank/DDBJ databases">
        <title>Gnathostoma spinigerum genome.</title>
        <authorList>
            <person name="Gonzalez-Bertolin B."/>
            <person name="Monzon S."/>
            <person name="Zaballos A."/>
            <person name="Jimenez P."/>
            <person name="Dekumyoy P."/>
            <person name="Varona S."/>
            <person name="Cuesta I."/>
            <person name="Sumanam S."/>
            <person name="Adisakwattana P."/>
            <person name="Gasser R.B."/>
            <person name="Hernandez-Gonzalez A."/>
            <person name="Young N.D."/>
            <person name="Perteguer M.J."/>
        </authorList>
    </citation>
    <scope>NUCLEOTIDE SEQUENCE [LARGE SCALE GENOMIC DNA]</scope>
    <source>
        <strain evidence="14">AL3</strain>
        <tissue evidence="14">Liver</tissue>
    </source>
</reference>
<dbReference type="GO" id="GO:0005741">
    <property type="term" value="C:mitochondrial outer membrane"/>
    <property type="evidence" value="ECO:0007669"/>
    <property type="project" value="UniProtKB-SubCell"/>
</dbReference>
<dbReference type="GO" id="GO:0015031">
    <property type="term" value="P:protein transport"/>
    <property type="evidence" value="ECO:0007669"/>
    <property type="project" value="UniProtKB-KW"/>
</dbReference>
<dbReference type="EMBL" id="JBGFUD010005950">
    <property type="protein sequence ID" value="MFH4980699.1"/>
    <property type="molecule type" value="Genomic_DNA"/>
</dbReference>
<evidence type="ECO:0000256" key="6">
    <source>
        <dbReference type="ARBA" id="ARBA00022787"/>
    </source>
</evidence>
<dbReference type="PANTHER" id="PTHR12504">
    <property type="entry name" value="MITOCHONDRIAL IMPORT RECEPTOR SUBUNIT TOM22"/>
    <property type="match status" value="1"/>
</dbReference>
<comment type="similarity">
    <text evidence="2">Belongs to the Tom22 family.</text>
</comment>
<dbReference type="PANTHER" id="PTHR12504:SF0">
    <property type="entry name" value="MITOCHONDRIAL IMPORT RECEPTOR SUBUNIT TOM22 HOMOLOG"/>
    <property type="match status" value="1"/>
</dbReference>
<comment type="subcellular location">
    <subcellularLocation>
        <location evidence="1">Mitochondrion outer membrane</location>
        <topology evidence="1">Single-pass membrane protein</topology>
    </subcellularLocation>
</comment>
<evidence type="ECO:0000256" key="13">
    <source>
        <dbReference type="SAM" id="Phobius"/>
    </source>
</evidence>
<keyword evidence="12" id="KW-0675">Receptor</keyword>
<keyword evidence="10" id="KW-0496">Mitochondrion</keyword>
<keyword evidence="7" id="KW-0653">Protein transport</keyword>